<gene>
    <name evidence="1" type="ORF">K6T79_24255</name>
</gene>
<reference evidence="1 2" key="1">
    <citation type="submission" date="2023-12" db="EMBL/GenBank/DDBJ databases">
        <title>Description of new species of Mycobacterium terrae complex isolated from sewage at the Sao Paulo Zoological Park Foundation in Brazil.</title>
        <authorList>
            <person name="Romagnoli C.L."/>
            <person name="Conceicao E.C."/>
            <person name="Machado E."/>
            <person name="Barreto L.B.P.F."/>
            <person name="Sharma A."/>
            <person name="Silva N.M."/>
            <person name="Marques L.E."/>
            <person name="Juliana M.A."/>
            <person name="Lourenco M.C.S."/>
            <person name="Digiampietri L.A."/>
            <person name="Suffys P.N."/>
            <person name="Viana-Niero C."/>
        </authorList>
    </citation>
    <scope>NUCLEOTIDE SEQUENCE [LARGE SCALE GENOMIC DNA]</scope>
    <source>
        <strain evidence="1 2">MYC098</strain>
    </source>
</reference>
<comment type="caution">
    <text evidence="1">The sequence shown here is derived from an EMBL/GenBank/DDBJ whole genome shotgun (WGS) entry which is preliminary data.</text>
</comment>
<keyword evidence="2" id="KW-1185">Reference proteome</keyword>
<organism evidence="1 2">
    <name type="scientific">[Mycobacterium] crassicus</name>
    <dbReference type="NCBI Taxonomy" id="2872309"/>
    <lineage>
        <taxon>Bacteria</taxon>
        <taxon>Bacillati</taxon>
        <taxon>Actinomycetota</taxon>
        <taxon>Actinomycetes</taxon>
        <taxon>Mycobacteriales</taxon>
        <taxon>Mycobacteriaceae</taxon>
        <taxon>Mycolicibacter</taxon>
    </lineage>
</organism>
<accession>A0ABU5XS84</accession>
<proteinExistence type="predicted"/>
<protein>
    <submittedName>
        <fullName evidence="1">Uncharacterized protein</fullName>
    </submittedName>
</protein>
<evidence type="ECO:0000313" key="2">
    <source>
        <dbReference type="Proteomes" id="UP001299596"/>
    </source>
</evidence>
<evidence type="ECO:0000313" key="1">
    <source>
        <dbReference type="EMBL" id="MEB3024137.1"/>
    </source>
</evidence>
<name>A0ABU5XS84_9MYCO</name>
<dbReference type="EMBL" id="JAYJJR010000031">
    <property type="protein sequence ID" value="MEB3024137.1"/>
    <property type="molecule type" value="Genomic_DNA"/>
</dbReference>
<dbReference type="RefSeq" id="WP_225405573.1">
    <property type="nucleotide sequence ID" value="NZ_JAYJJR010000031.1"/>
</dbReference>
<dbReference type="Proteomes" id="UP001299596">
    <property type="component" value="Unassembled WGS sequence"/>
</dbReference>
<sequence length="118" mass="12697">MSYDTSAYIDPIPRRPGWHDVTAAVAWTPHGGRPVTVTGAFLDANSPTGEVFLGCGLEAITEDLALWHAVGDHVATIARAVDAQLRRHPWAVLECPVGRARLDLVKAHLRGATEQSPP</sequence>